<protein>
    <recommendedName>
        <fullName evidence="8">Zn(2)-C6 fungal-type domain-containing protein</fullName>
    </recommendedName>
</protein>
<dbReference type="AlphaFoldDB" id="A0A1S9RY33"/>
<proteinExistence type="predicted"/>
<evidence type="ECO:0008006" key="8">
    <source>
        <dbReference type="Google" id="ProtNLM"/>
    </source>
</evidence>
<organism evidence="6 7">
    <name type="scientific">Penicillium brasilianum</name>
    <dbReference type="NCBI Taxonomy" id="104259"/>
    <lineage>
        <taxon>Eukaryota</taxon>
        <taxon>Fungi</taxon>
        <taxon>Dikarya</taxon>
        <taxon>Ascomycota</taxon>
        <taxon>Pezizomycotina</taxon>
        <taxon>Eurotiomycetes</taxon>
        <taxon>Eurotiomycetidae</taxon>
        <taxon>Eurotiales</taxon>
        <taxon>Aspergillaceae</taxon>
        <taxon>Penicillium</taxon>
    </lineage>
</organism>
<dbReference type="InterPro" id="IPR021858">
    <property type="entry name" value="Fun_TF"/>
</dbReference>
<accession>A0A1S9RY33</accession>
<dbReference type="CDD" id="cd00067">
    <property type="entry name" value="GAL4"/>
    <property type="match status" value="1"/>
</dbReference>
<feature type="compositionally biased region" description="Low complexity" evidence="5">
    <location>
        <begin position="36"/>
        <end position="59"/>
    </location>
</feature>
<name>A0A1S9RY33_PENBI</name>
<keyword evidence="4" id="KW-0175">Coiled coil</keyword>
<evidence type="ECO:0000256" key="1">
    <source>
        <dbReference type="ARBA" id="ARBA00023015"/>
    </source>
</evidence>
<dbReference type="EMBL" id="LJBN01000079">
    <property type="protein sequence ID" value="OOQ90439.1"/>
    <property type="molecule type" value="Genomic_DNA"/>
</dbReference>
<evidence type="ECO:0000256" key="3">
    <source>
        <dbReference type="ARBA" id="ARBA00023242"/>
    </source>
</evidence>
<dbReference type="Proteomes" id="UP000190744">
    <property type="component" value="Unassembled WGS sequence"/>
</dbReference>
<feature type="coiled-coil region" evidence="4">
    <location>
        <begin position="321"/>
        <end position="348"/>
    </location>
</feature>
<evidence type="ECO:0000256" key="2">
    <source>
        <dbReference type="ARBA" id="ARBA00023163"/>
    </source>
</evidence>
<dbReference type="InterPro" id="IPR001138">
    <property type="entry name" value="Zn2Cys6_DnaBD"/>
</dbReference>
<dbReference type="InterPro" id="IPR053157">
    <property type="entry name" value="Sterol_Uptake_Regulator"/>
</dbReference>
<gene>
    <name evidence="6" type="ORF">PEBR_04819</name>
</gene>
<dbReference type="GO" id="GO:0001228">
    <property type="term" value="F:DNA-binding transcription activator activity, RNA polymerase II-specific"/>
    <property type="evidence" value="ECO:0007669"/>
    <property type="project" value="TreeGrafter"/>
</dbReference>
<sequence length="432" mass="49418">MAAPNANRCDERYPCTNCVKHAIQCSYLAPIDQTGSPVSSVSPATQSQPPTQDTPQSYPHPQPGNYAPTPNGSDPWVYDNSDIRPESEKRLEFLGILPNSSLDSPLQKEDWGLDLELMHHYCTVTSNTLSEREDARHVWRVVIPTEAYSNKYLMHGILAIAAVHRAYLYPMSGQKERYIKASAYHLAAGLKEFRELIASPIDPANWQPVFCFASMISVHLCTVPIRLGVSRWPNPITNTIELFASVKGLQAIMKPFLPSLRKTQLASLANSVWLESEMRVHSPAAAAQSLLPADVWTQISRLHRFIEEYPFPQTMSENDTIEKHSEHRKDYEAAIKSYESSARQLELAGLHVEAGMVFLWAYRLSVQFHKDLEAHHPAALVLLAHYCVLLRTVDHRWYLNDMARQLLEDIERHINPAYRDWLTWPRRWVYRR</sequence>
<evidence type="ECO:0000256" key="4">
    <source>
        <dbReference type="SAM" id="Coils"/>
    </source>
</evidence>
<keyword evidence="2" id="KW-0804">Transcription</keyword>
<dbReference type="Pfam" id="PF11951">
    <property type="entry name" value="Fungal_trans_2"/>
    <property type="match status" value="1"/>
</dbReference>
<feature type="region of interest" description="Disordered" evidence="5">
    <location>
        <begin position="34"/>
        <end position="81"/>
    </location>
</feature>
<dbReference type="PANTHER" id="PTHR47784">
    <property type="entry name" value="STEROL UPTAKE CONTROL PROTEIN 2"/>
    <property type="match status" value="1"/>
</dbReference>
<evidence type="ECO:0000313" key="7">
    <source>
        <dbReference type="Proteomes" id="UP000190744"/>
    </source>
</evidence>
<keyword evidence="3" id="KW-0539">Nucleus</keyword>
<dbReference type="GO" id="GO:0008270">
    <property type="term" value="F:zinc ion binding"/>
    <property type="evidence" value="ECO:0007669"/>
    <property type="project" value="InterPro"/>
</dbReference>
<keyword evidence="1" id="KW-0805">Transcription regulation</keyword>
<comment type="caution">
    <text evidence="6">The sequence shown here is derived from an EMBL/GenBank/DDBJ whole genome shotgun (WGS) entry which is preliminary data.</text>
</comment>
<evidence type="ECO:0000313" key="6">
    <source>
        <dbReference type="EMBL" id="OOQ90439.1"/>
    </source>
</evidence>
<dbReference type="PANTHER" id="PTHR47784:SF5">
    <property type="entry name" value="STEROL UPTAKE CONTROL PROTEIN 2"/>
    <property type="match status" value="1"/>
</dbReference>
<reference evidence="7" key="1">
    <citation type="submission" date="2015-09" db="EMBL/GenBank/DDBJ databases">
        <authorList>
            <person name="Fill T.P."/>
            <person name="Baretta J.F."/>
            <person name="de Almeida L.G."/>
            <person name="Rocha M."/>
            <person name="de Souza D.H."/>
            <person name="Malavazi I."/>
            <person name="Cerdeira L.T."/>
            <person name="Hong H."/>
            <person name="Samborskyy M."/>
            <person name="de Vasconcelos A.T."/>
            <person name="Leadlay P."/>
            <person name="Rodrigues-Filho E."/>
        </authorList>
    </citation>
    <scope>NUCLEOTIDE SEQUENCE [LARGE SCALE GENOMIC DNA]</scope>
    <source>
        <strain evidence="7">LaBioMMi 136</strain>
    </source>
</reference>
<evidence type="ECO:0000256" key="5">
    <source>
        <dbReference type="SAM" id="MobiDB-lite"/>
    </source>
</evidence>